<accession>A0A510UV32</accession>
<comment type="caution">
    <text evidence="3">The sequence shown here is derived from an EMBL/GenBank/DDBJ whole genome shotgun (WGS) entry which is preliminary data.</text>
</comment>
<organism evidence="3 4">
    <name type="scientific">Cellulomonas persica</name>
    <dbReference type="NCBI Taxonomy" id="76861"/>
    <lineage>
        <taxon>Bacteria</taxon>
        <taxon>Bacillati</taxon>
        <taxon>Actinomycetota</taxon>
        <taxon>Actinomycetes</taxon>
        <taxon>Micrococcales</taxon>
        <taxon>Cellulomonadaceae</taxon>
        <taxon>Cellulomonas</taxon>
    </lineage>
</organism>
<name>A0A510UV32_9CELL</name>
<keyword evidence="2" id="KW-0472">Membrane</keyword>
<evidence type="ECO:0000256" key="1">
    <source>
        <dbReference type="SAM" id="MobiDB-lite"/>
    </source>
</evidence>
<feature type="transmembrane region" description="Helical" evidence="2">
    <location>
        <begin position="264"/>
        <end position="284"/>
    </location>
</feature>
<dbReference type="AlphaFoldDB" id="A0A510UV32"/>
<evidence type="ECO:0000256" key="2">
    <source>
        <dbReference type="SAM" id="Phobius"/>
    </source>
</evidence>
<dbReference type="PRINTS" id="PR01217">
    <property type="entry name" value="PRICHEXTENSN"/>
</dbReference>
<reference evidence="3 4" key="1">
    <citation type="submission" date="2019-07" db="EMBL/GenBank/DDBJ databases">
        <title>Whole genome shotgun sequence of Cellulomonas persica NBRC 101101.</title>
        <authorList>
            <person name="Hosoyama A."/>
            <person name="Uohara A."/>
            <person name="Ohji S."/>
            <person name="Ichikawa N."/>
        </authorList>
    </citation>
    <scope>NUCLEOTIDE SEQUENCE [LARGE SCALE GENOMIC DNA]</scope>
    <source>
        <strain evidence="3 4">NBRC 101101</strain>
    </source>
</reference>
<evidence type="ECO:0000313" key="4">
    <source>
        <dbReference type="Proteomes" id="UP000321386"/>
    </source>
</evidence>
<feature type="region of interest" description="Disordered" evidence="1">
    <location>
        <begin position="109"/>
        <end position="257"/>
    </location>
</feature>
<sequence length="296" mass="30521">MLLASAAGASAGGSDAPVPYDVSADALTLPAGDSFQVHDHVNVRYTHQGRTGYANIHVEPGRSSVALVGQHSVRWQTIGVPQGSCIEWVQVSGYDEHFGEGGQKPVCHTTCKPNPYPPSPSPSPSPSPTTKPNPYPPTPKPTPSHPAPTQPPSPTPTPTPPGPVETPSPEPTTPAPEPTTPEPTTPAPEPTTPEPTTPAPEPSAPGQPSDEETPVPSPEPSQPGDDDEEVAGPTPSPTPSIPSEVLVDGDDDEPPLAVTGSDGVLPGLVLALTALVAGVVLRVIHVRRRHVPAHRV</sequence>
<keyword evidence="2" id="KW-0812">Transmembrane</keyword>
<protein>
    <submittedName>
        <fullName evidence="3">Uncharacterized protein</fullName>
    </submittedName>
</protein>
<feature type="compositionally biased region" description="Pro residues" evidence="1">
    <location>
        <begin position="114"/>
        <end position="205"/>
    </location>
</feature>
<proteinExistence type="predicted"/>
<keyword evidence="4" id="KW-1185">Reference proteome</keyword>
<gene>
    <name evidence="3" type="ORF">CPE01_10540</name>
</gene>
<keyword evidence="2" id="KW-1133">Transmembrane helix</keyword>
<dbReference type="EMBL" id="BJUA01000004">
    <property type="protein sequence ID" value="GEK17321.1"/>
    <property type="molecule type" value="Genomic_DNA"/>
</dbReference>
<evidence type="ECO:0000313" key="3">
    <source>
        <dbReference type="EMBL" id="GEK17321.1"/>
    </source>
</evidence>
<dbReference type="Proteomes" id="UP000321386">
    <property type="component" value="Unassembled WGS sequence"/>
</dbReference>